<dbReference type="PRINTS" id="PR00039">
    <property type="entry name" value="HTHLYSR"/>
</dbReference>
<dbReference type="Gene3D" id="1.10.10.10">
    <property type="entry name" value="Winged helix-like DNA-binding domain superfamily/Winged helix DNA-binding domain"/>
    <property type="match status" value="1"/>
</dbReference>
<keyword evidence="4" id="KW-0804">Transcription</keyword>
<accession>A0A316GX71</accession>
<keyword evidence="7" id="KW-1185">Reference proteome</keyword>
<dbReference type="FunFam" id="1.10.10.10:FF:000001">
    <property type="entry name" value="LysR family transcriptional regulator"/>
    <property type="match status" value="1"/>
</dbReference>
<dbReference type="PANTHER" id="PTHR30537:SF72">
    <property type="entry name" value="LYSR FAMILY TRANSCRIPTIONAL REGULATOR"/>
    <property type="match status" value="1"/>
</dbReference>
<keyword evidence="3" id="KW-0238">DNA-binding</keyword>
<dbReference type="GO" id="GO:0003700">
    <property type="term" value="F:DNA-binding transcription factor activity"/>
    <property type="evidence" value="ECO:0007669"/>
    <property type="project" value="InterPro"/>
</dbReference>
<protein>
    <submittedName>
        <fullName evidence="6">LysR family transcriptional regulator</fullName>
    </submittedName>
</protein>
<dbReference type="InterPro" id="IPR000847">
    <property type="entry name" value="LysR_HTH_N"/>
</dbReference>
<evidence type="ECO:0000256" key="1">
    <source>
        <dbReference type="ARBA" id="ARBA00009437"/>
    </source>
</evidence>
<evidence type="ECO:0000256" key="4">
    <source>
        <dbReference type="ARBA" id="ARBA00023163"/>
    </source>
</evidence>
<dbReference type="GO" id="GO:0006351">
    <property type="term" value="P:DNA-templated transcription"/>
    <property type="evidence" value="ECO:0007669"/>
    <property type="project" value="TreeGrafter"/>
</dbReference>
<reference evidence="6 7" key="1">
    <citation type="submission" date="2018-05" db="EMBL/GenBank/DDBJ databases">
        <title>Genomic Encyclopedia of Type Strains, Phase IV (KMG-IV): sequencing the most valuable type-strain genomes for metagenomic binning, comparative biology and taxonomic classification.</title>
        <authorList>
            <person name="Goeker M."/>
        </authorList>
    </citation>
    <scope>NUCLEOTIDE SEQUENCE [LARGE SCALE GENOMIC DNA]</scope>
    <source>
        <strain evidence="6 7">DSM 16097</strain>
    </source>
</reference>
<dbReference type="SUPFAM" id="SSF53850">
    <property type="entry name" value="Periplasmic binding protein-like II"/>
    <property type="match status" value="1"/>
</dbReference>
<dbReference type="AlphaFoldDB" id="A0A316GX71"/>
<keyword evidence="2" id="KW-0805">Transcription regulation</keyword>
<evidence type="ECO:0000256" key="2">
    <source>
        <dbReference type="ARBA" id="ARBA00023015"/>
    </source>
</evidence>
<dbReference type="PANTHER" id="PTHR30537">
    <property type="entry name" value="HTH-TYPE TRANSCRIPTIONAL REGULATOR"/>
    <property type="match status" value="1"/>
</dbReference>
<dbReference type="Gene3D" id="3.40.190.290">
    <property type="match status" value="1"/>
</dbReference>
<comment type="caution">
    <text evidence="6">The sequence shown here is derived from an EMBL/GenBank/DDBJ whole genome shotgun (WGS) entry which is preliminary data.</text>
</comment>
<organism evidence="6 7">
    <name type="scientific">Roseicyclus mahoneyensis</name>
    <dbReference type="NCBI Taxonomy" id="164332"/>
    <lineage>
        <taxon>Bacteria</taxon>
        <taxon>Pseudomonadati</taxon>
        <taxon>Pseudomonadota</taxon>
        <taxon>Alphaproteobacteria</taxon>
        <taxon>Rhodobacterales</taxon>
        <taxon>Roseobacteraceae</taxon>
        <taxon>Roseicyclus</taxon>
    </lineage>
</organism>
<proteinExistence type="inferred from homology"/>
<gene>
    <name evidence="6" type="ORF">C7455_107224</name>
</gene>
<dbReference type="InterPro" id="IPR058163">
    <property type="entry name" value="LysR-type_TF_proteobact-type"/>
</dbReference>
<dbReference type="Proteomes" id="UP000245708">
    <property type="component" value="Unassembled WGS sequence"/>
</dbReference>
<dbReference type="InterPro" id="IPR036388">
    <property type="entry name" value="WH-like_DNA-bd_sf"/>
</dbReference>
<dbReference type="PROSITE" id="PS50931">
    <property type="entry name" value="HTH_LYSR"/>
    <property type="match status" value="1"/>
</dbReference>
<dbReference type="EMBL" id="QGGW01000007">
    <property type="protein sequence ID" value="PWK59679.1"/>
    <property type="molecule type" value="Genomic_DNA"/>
</dbReference>
<evidence type="ECO:0000313" key="7">
    <source>
        <dbReference type="Proteomes" id="UP000245708"/>
    </source>
</evidence>
<evidence type="ECO:0000256" key="3">
    <source>
        <dbReference type="ARBA" id="ARBA00023125"/>
    </source>
</evidence>
<dbReference type="CDD" id="cd08422">
    <property type="entry name" value="PBP2_CrgA_like"/>
    <property type="match status" value="1"/>
</dbReference>
<dbReference type="GO" id="GO:0043565">
    <property type="term" value="F:sequence-specific DNA binding"/>
    <property type="evidence" value="ECO:0007669"/>
    <property type="project" value="TreeGrafter"/>
</dbReference>
<dbReference type="Pfam" id="PF00126">
    <property type="entry name" value="HTH_1"/>
    <property type="match status" value="1"/>
</dbReference>
<name>A0A316GX71_9RHOB</name>
<dbReference type="Pfam" id="PF03466">
    <property type="entry name" value="LysR_substrate"/>
    <property type="match status" value="1"/>
</dbReference>
<dbReference type="SUPFAM" id="SSF46785">
    <property type="entry name" value="Winged helix' DNA-binding domain"/>
    <property type="match status" value="1"/>
</dbReference>
<dbReference type="InterPro" id="IPR005119">
    <property type="entry name" value="LysR_subst-bd"/>
</dbReference>
<sequence>MLFFQWMVESLGMETLSNLEAFVRSAEAGSFSAAARRLALTPAAVSRSVAMLERNLGVRLFHRSTRKLRLTEAGENFLASIGGPLDQLQGAIATVGADGPAPAGTLKLSMPPSFGAAHVLPLLPGFLARYPLIRAEWHFENRVVDLVAEGYDAAIGGAIERAPGTVARTLAPLHIIAVASPAYMTGRRSPTNPAELADLDGIAMRVLRTGRIRHFTLRDAAGREMVPALNETIVLSEPIAIREAAKLGLGVALLAVAEVLSDLEEGRLIRLLPDWYADDGGISVYYASRSFLPAKTRAFIDWIDAAFKGSKLPERFNGQPPRHSSGPIQR</sequence>
<feature type="domain" description="HTH lysR-type" evidence="5">
    <location>
        <begin position="14"/>
        <end position="71"/>
    </location>
</feature>
<dbReference type="InterPro" id="IPR036390">
    <property type="entry name" value="WH_DNA-bd_sf"/>
</dbReference>
<evidence type="ECO:0000259" key="5">
    <source>
        <dbReference type="PROSITE" id="PS50931"/>
    </source>
</evidence>
<evidence type="ECO:0000313" key="6">
    <source>
        <dbReference type="EMBL" id="PWK59679.1"/>
    </source>
</evidence>
<comment type="similarity">
    <text evidence="1">Belongs to the LysR transcriptional regulatory family.</text>
</comment>